<dbReference type="EMBL" id="JABFOR010000011">
    <property type="protein sequence ID" value="NOJ71183.1"/>
    <property type="molecule type" value="Genomic_DNA"/>
</dbReference>
<proteinExistence type="predicted"/>
<dbReference type="PROSITE" id="PS51186">
    <property type="entry name" value="GNAT"/>
    <property type="match status" value="1"/>
</dbReference>
<dbReference type="GO" id="GO:0016747">
    <property type="term" value="F:acyltransferase activity, transferring groups other than amino-acyl groups"/>
    <property type="evidence" value="ECO:0007669"/>
    <property type="project" value="InterPro"/>
</dbReference>
<feature type="domain" description="N-acetyltransferase" evidence="1">
    <location>
        <begin position="16"/>
        <end position="178"/>
    </location>
</feature>
<name>A0AAP7DI11_PAEAL</name>
<dbReference type="Gene3D" id="3.40.630.30">
    <property type="match status" value="1"/>
</dbReference>
<gene>
    <name evidence="2" type="ORF">HMI46_11510</name>
</gene>
<dbReference type="AlphaFoldDB" id="A0AAP7DI11"/>
<evidence type="ECO:0000259" key="1">
    <source>
        <dbReference type="PROSITE" id="PS51186"/>
    </source>
</evidence>
<dbReference type="InterPro" id="IPR016181">
    <property type="entry name" value="Acyl_CoA_acyltransferase"/>
</dbReference>
<sequence length="186" mass="20599">MNEGIIQQKTLPNGLIAVRARSTDTEHVMALLHNTAKWLQERGSTQWNALLQGQDTHNTADAILNGDVFLFKQEGQIAGMVILLTTPSPWDRLLWGNDSVEESVYVHRLAINRNYAGQHVGSGILAWTASGIAFPNKRSIRLDCMSGIPALESFYRGAGFAYQGRTDNGYLLFEKNLALFPPVNQS</sequence>
<comment type="caution">
    <text evidence="2">The sequence shown here is derived from an EMBL/GenBank/DDBJ whole genome shotgun (WGS) entry which is preliminary data.</text>
</comment>
<dbReference type="Proteomes" id="UP000552038">
    <property type="component" value="Unassembled WGS sequence"/>
</dbReference>
<evidence type="ECO:0000313" key="2">
    <source>
        <dbReference type="EMBL" id="NOJ71183.1"/>
    </source>
</evidence>
<dbReference type="SUPFAM" id="SSF55729">
    <property type="entry name" value="Acyl-CoA N-acyltransferases (Nat)"/>
    <property type="match status" value="1"/>
</dbReference>
<evidence type="ECO:0000313" key="3">
    <source>
        <dbReference type="Proteomes" id="UP000552038"/>
    </source>
</evidence>
<dbReference type="InterPro" id="IPR000182">
    <property type="entry name" value="GNAT_dom"/>
</dbReference>
<reference evidence="2 3" key="1">
    <citation type="submission" date="2020-05" db="EMBL/GenBank/DDBJ databases">
        <title>Whole genome sequencing and identification of novel metabolites from Paenibacillus alvei strain JR949.</title>
        <authorList>
            <person name="Rajendhran J."/>
            <person name="Sree Pranav P."/>
            <person name="Mahalakshmi B."/>
            <person name="Karthikeyan R."/>
        </authorList>
    </citation>
    <scope>NUCLEOTIDE SEQUENCE [LARGE SCALE GENOMIC DNA]</scope>
    <source>
        <strain evidence="2 3">JR949</strain>
    </source>
</reference>
<dbReference type="RefSeq" id="WP_171416729.1">
    <property type="nucleotide sequence ID" value="NZ_JABFOR010000011.1"/>
</dbReference>
<protein>
    <submittedName>
        <fullName evidence="2">GNAT family N-acetyltransferase</fullName>
    </submittedName>
</protein>
<organism evidence="2 3">
    <name type="scientific">Paenibacillus alvei</name>
    <name type="common">Bacillus alvei</name>
    <dbReference type="NCBI Taxonomy" id="44250"/>
    <lineage>
        <taxon>Bacteria</taxon>
        <taxon>Bacillati</taxon>
        <taxon>Bacillota</taxon>
        <taxon>Bacilli</taxon>
        <taxon>Bacillales</taxon>
        <taxon>Paenibacillaceae</taxon>
        <taxon>Paenibacillus</taxon>
    </lineage>
</organism>
<accession>A0AAP7DI11</accession>